<evidence type="ECO:0000313" key="1">
    <source>
        <dbReference type="EMBL" id="KKN51114.1"/>
    </source>
</evidence>
<dbReference type="AlphaFoldDB" id="A0A0F9R8F7"/>
<reference evidence="1" key="1">
    <citation type="journal article" date="2015" name="Nature">
        <title>Complex archaea that bridge the gap between prokaryotes and eukaryotes.</title>
        <authorList>
            <person name="Spang A."/>
            <person name="Saw J.H."/>
            <person name="Jorgensen S.L."/>
            <person name="Zaremba-Niedzwiedzka K."/>
            <person name="Martijn J."/>
            <person name="Lind A.E."/>
            <person name="van Eijk R."/>
            <person name="Schleper C."/>
            <person name="Guy L."/>
            <person name="Ettema T.J."/>
        </authorList>
    </citation>
    <scope>NUCLEOTIDE SEQUENCE</scope>
</reference>
<organism evidence="1">
    <name type="scientific">marine sediment metagenome</name>
    <dbReference type="NCBI Taxonomy" id="412755"/>
    <lineage>
        <taxon>unclassified sequences</taxon>
        <taxon>metagenomes</taxon>
        <taxon>ecological metagenomes</taxon>
    </lineage>
</organism>
<dbReference type="EMBL" id="LAZR01001078">
    <property type="protein sequence ID" value="KKN51114.1"/>
    <property type="molecule type" value="Genomic_DNA"/>
</dbReference>
<protein>
    <submittedName>
        <fullName evidence="1">Uncharacterized protein</fullName>
    </submittedName>
</protein>
<name>A0A0F9R8F7_9ZZZZ</name>
<comment type="caution">
    <text evidence="1">The sequence shown here is derived from an EMBL/GenBank/DDBJ whole genome shotgun (WGS) entry which is preliminary data.</text>
</comment>
<sequence>MKKEQRDKLLEKANLDKDKKYTDKQLEALAKFLKVK</sequence>
<accession>A0A0F9R8F7</accession>
<gene>
    <name evidence="1" type="ORF">LCGC14_0625780</name>
</gene>
<proteinExistence type="predicted"/>